<feature type="coiled-coil region" evidence="1">
    <location>
        <begin position="547"/>
        <end position="607"/>
    </location>
</feature>
<proteinExistence type="predicted"/>
<dbReference type="InterPro" id="IPR000719">
    <property type="entry name" value="Prot_kinase_dom"/>
</dbReference>
<sequence length="647" mass="71138">MITTSRSTMGGCLSQPANIQAPASVEIVFDRKVEDDYDIGPKLGEGVQGVVFSGVCKKTGTKVAVKRTHIGSYGSSASRASAFAEIELLSYCDHPNVLRLMGAYQTGGDINMVCKKVEGWHLIQYLIQLDKEEAAGRSAEDIAAEKMSLMHQLVDAVAHVHARDIVYRDLKPANLMISEQQPRQLTLIDFGRATHLDRAARLEKEQPMGTSLFQAPEVEERAAYGQQSDMWAVGVLVYLLISGGMPFEHSIAGLYKVLAGQYRPMDESFSPEAKDLVSRLLVVDPDKRLNAAQCTQHPFFTREGLVAAKAIIAKLPRSTRLSLGCIQALEMHKNIVRATCKTMAEQLGEDDLETLRHWMAMSTEEQRDKSQENSVSDKAATSARTFIVGRVDSQARMKNLESLYAEMREIGEGSVRFRGGVAKMRRPPSVEDMSKILDQDKDDMSLKPVSEGKRMSMDAVRPSPWNTVEDGMNRNDSAASLASDDDGKNGDSKNGDGKNGDGKGSDPPSRGGSRHGGTFLSVAHLHGLCSLDELIAACHSCDCEPLADELERVKESLRDERIAVLKEAGVKTTDSSNALLDTMLFRYDELFQKVVTLQVELRREREATEAVNAGLACAWTSEKAKSFREQRVRESIIDADLHPTNAA</sequence>
<dbReference type="SUPFAM" id="SSF56112">
    <property type="entry name" value="Protein kinase-like (PK-like)"/>
    <property type="match status" value="1"/>
</dbReference>
<dbReference type="GO" id="GO:0004672">
    <property type="term" value="F:protein kinase activity"/>
    <property type="evidence" value="ECO:0007669"/>
    <property type="project" value="InterPro"/>
</dbReference>
<name>A0A7S0KG58_MICPS</name>
<dbReference type="InterPro" id="IPR008271">
    <property type="entry name" value="Ser/Thr_kinase_AS"/>
</dbReference>
<dbReference type="PROSITE" id="PS50011">
    <property type="entry name" value="PROTEIN_KINASE_DOM"/>
    <property type="match status" value="1"/>
</dbReference>
<dbReference type="GO" id="GO:0005524">
    <property type="term" value="F:ATP binding"/>
    <property type="evidence" value="ECO:0007669"/>
    <property type="project" value="InterPro"/>
</dbReference>
<feature type="compositionally biased region" description="Basic and acidic residues" evidence="2">
    <location>
        <begin position="485"/>
        <end position="504"/>
    </location>
</feature>
<dbReference type="SMART" id="SM00220">
    <property type="entry name" value="S_TKc"/>
    <property type="match status" value="1"/>
</dbReference>
<feature type="domain" description="Protein kinase" evidence="3">
    <location>
        <begin position="37"/>
        <end position="300"/>
    </location>
</feature>
<dbReference type="Pfam" id="PF00069">
    <property type="entry name" value="Pkinase"/>
    <property type="match status" value="1"/>
</dbReference>
<protein>
    <recommendedName>
        <fullName evidence="3">Protein kinase domain-containing protein</fullName>
    </recommendedName>
</protein>
<dbReference type="EMBL" id="HBEV01002590">
    <property type="protein sequence ID" value="CAD8579063.1"/>
    <property type="molecule type" value="Transcribed_RNA"/>
</dbReference>
<dbReference type="PANTHER" id="PTHR24347">
    <property type="entry name" value="SERINE/THREONINE-PROTEIN KINASE"/>
    <property type="match status" value="1"/>
</dbReference>
<feature type="region of interest" description="Disordered" evidence="2">
    <location>
        <begin position="423"/>
        <end position="516"/>
    </location>
</feature>
<keyword evidence="1" id="KW-0175">Coiled coil</keyword>
<dbReference type="Gene3D" id="1.10.510.10">
    <property type="entry name" value="Transferase(Phosphotransferase) domain 1"/>
    <property type="match status" value="1"/>
</dbReference>
<feature type="compositionally biased region" description="Basic and acidic residues" evidence="2">
    <location>
        <begin position="428"/>
        <end position="456"/>
    </location>
</feature>
<accession>A0A7S0KG58</accession>
<dbReference type="PROSITE" id="PS00108">
    <property type="entry name" value="PROTEIN_KINASE_ST"/>
    <property type="match status" value="1"/>
</dbReference>
<evidence type="ECO:0000256" key="1">
    <source>
        <dbReference type="SAM" id="Coils"/>
    </source>
</evidence>
<dbReference type="InterPro" id="IPR011009">
    <property type="entry name" value="Kinase-like_dom_sf"/>
</dbReference>
<dbReference type="AlphaFoldDB" id="A0A7S0KG58"/>
<gene>
    <name evidence="4" type="ORF">MSP1404_LOCUS1988</name>
</gene>
<evidence type="ECO:0000256" key="2">
    <source>
        <dbReference type="SAM" id="MobiDB-lite"/>
    </source>
</evidence>
<organism evidence="4">
    <name type="scientific">Micromonas pusilla</name>
    <name type="common">Picoplanktonic green alga</name>
    <name type="synonym">Chromulina pusilla</name>
    <dbReference type="NCBI Taxonomy" id="38833"/>
    <lineage>
        <taxon>Eukaryota</taxon>
        <taxon>Viridiplantae</taxon>
        <taxon>Chlorophyta</taxon>
        <taxon>Mamiellophyceae</taxon>
        <taxon>Mamiellales</taxon>
        <taxon>Mamiellaceae</taxon>
        <taxon>Micromonas</taxon>
    </lineage>
</organism>
<evidence type="ECO:0000313" key="4">
    <source>
        <dbReference type="EMBL" id="CAD8579063.1"/>
    </source>
</evidence>
<reference evidence="4" key="1">
    <citation type="submission" date="2021-01" db="EMBL/GenBank/DDBJ databases">
        <authorList>
            <person name="Corre E."/>
            <person name="Pelletier E."/>
            <person name="Niang G."/>
            <person name="Scheremetjew M."/>
            <person name="Finn R."/>
            <person name="Kale V."/>
            <person name="Holt S."/>
            <person name="Cochrane G."/>
            <person name="Meng A."/>
            <person name="Brown T."/>
            <person name="Cohen L."/>
        </authorList>
    </citation>
    <scope>NUCLEOTIDE SEQUENCE</scope>
    <source>
        <strain evidence="4">CCMP494</strain>
    </source>
</reference>
<evidence type="ECO:0000259" key="3">
    <source>
        <dbReference type="PROSITE" id="PS50011"/>
    </source>
</evidence>